<dbReference type="EC" id="3.4.21.-" evidence="7"/>
<dbReference type="SUPFAM" id="SSF52096">
    <property type="entry name" value="ClpP/crotonase"/>
    <property type="match status" value="1"/>
</dbReference>
<dbReference type="AlphaFoldDB" id="A0A381E4E1"/>
<feature type="domain" description="Peptidase S49" evidence="6">
    <location>
        <begin position="128"/>
        <end position="270"/>
    </location>
</feature>
<dbReference type="GO" id="GO:0008236">
    <property type="term" value="F:serine-type peptidase activity"/>
    <property type="evidence" value="ECO:0007669"/>
    <property type="project" value="UniProtKB-KW"/>
</dbReference>
<name>A0A381E4E1_9GAMM</name>
<dbReference type="PANTHER" id="PTHR42987:SF8">
    <property type="entry name" value="PROTEINASE"/>
    <property type="match status" value="1"/>
</dbReference>
<keyword evidence="8" id="KW-1185">Reference proteome</keyword>
<keyword evidence="5" id="KW-1133">Transmembrane helix</keyword>
<dbReference type="Gene3D" id="6.20.330.10">
    <property type="match status" value="1"/>
</dbReference>
<keyword evidence="3 7" id="KW-0378">Hydrolase</keyword>
<evidence type="ECO:0000313" key="8">
    <source>
        <dbReference type="Proteomes" id="UP000254572"/>
    </source>
</evidence>
<dbReference type="RefSeq" id="WP_115611182.1">
    <property type="nucleotide sequence ID" value="NZ_JBHLZC010000001.1"/>
</dbReference>
<accession>A0A381E4E1</accession>
<keyword evidence="5" id="KW-0472">Membrane</keyword>
<dbReference type="InterPro" id="IPR004635">
    <property type="entry name" value="Pept_S49_SppA"/>
</dbReference>
<keyword evidence="2 7" id="KW-0645">Protease</keyword>
<protein>
    <submittedName>
        <fullName evidence="7">Protease 4</fullName>
        <ecNumber evidence="7">3.4.21.-</ecNumber>
    </submittedName>
</protein>
<evidence type="ECO:0000256" key="2">
    <source>
        <dbReference type="ARBA" id="ARBA00022670"/>
    </source>
</evidence>
<organism evidence="7 8">
    <name type="scientific">Cardiobacterium valvarum</name>
    <dbReference type="NCBI Taxonomy" id="194702"/>
    <lineage>
        <taxon>Bacteria</taxon>
        <taxon>Pseudomonadati</taxon>
        <taxon>Pseudomonadota</taxon>
        <taxon>Gammaproteobacteria</taxon>
        <taxon>Cardiobacteriales</taxon>
        <taxon>Cardiobacteriaceae</taxon>
        <taxon>Cardiobacterium</taxon>
    </lineage>
</organism>
<dbReference type="NCBIfam" id="TIGR00706">
    <property type="entry name" value="SppA_dom"/>
    <property type="match status" value="1"/>
</dbReference>
<dbReference type="Gene3D" id="3.90.226.10">
    <property type="entry name" value="2-enoyl-CoA Hydratase, Chain A, domain 1"/>
    <property type="match status" value="1"/>
</dbReference>
<evidence type="ECO:0000256" key="4">
    <source>
        <dbReference type="ARBA" id="ARBA00022825"/>
    </source>
</evidence>
<dbReference type="PANTHER" id="PTHR42987">
    <property type="entry name" value="PEPTIDASE S49"/>
    <property type="match status" value="1"/>
</dbReference>
<dbReference type="CDD" id="cd07023">
    <property type="entry name" value="S49_Sppa_N_C"/>
    <property type="match status" value="1"/>
</dbReference>
<evidence type="ECO:0000259" key="6">
    <source>
        <dbReference type="Pfam" id="PF01343"/>
    </source>
</evidence>
<evidence type="ECO:0000256" key="1">
    <source>
        <dbReference type="ARBA" id="ARBA00008683"/>
    </source>
</evidence>
<dbReference type="Proteomes" id="UP000254572">
    <property type="component" value="Unassembled WGS sequence"/>
</dbReference>
<sequence length="317" mass="35128">MNFDEERALAAVAHEAIVETRRRRRWQIFFRFIWMGYFLLLLLIMLNVGGDRDSTSSSPGSKHIAVVPIQGLIAADSDANADDTIRSLEKAFKNPHTEAVFLDINSGGGSPVQSGEIYRAVMRLKGERKLPVYAVIADAGASGAYFIAASADEIYADPASIVGSIGVISQNFGYRELLGKLGLDPRTFTAGEHKNFLAGDQPLKPEEVAHMQGLLDNIHQQFIKAVRDGRGSRLKETPEMFSGLFWTGEQALPLGLIDALGDKNTLRDAKYKDLKMIEYKRDRNALERLLRDVGSETSASLRRALDFSEQVNPMQLK</sequence>
<dbReference type="Pfam" id="PF01343">
    <property type="entry name" value="Peptidase_S49"/>
    <property type="match status" value="1"/>
</dbReference>
<evidence type="ECO:0000256" key="3">
    <source>
        <dbReference type="ARBA" id="ARBA00022801"/>
    </source>
</evidence>
<comment type="similarity">
    <text evidence="1">Belongs to the peptidase S49 family.</text>
</comment>
<keyword evidence="5" id="KW-0812">Transmembrane</keyword>
<evidence type="ECO:0000256" key="5">
    <source>
        <dbReference type="SAM" id="Phobius"/>
    </source>
</evidence>
<dbReference type="InterPro" id="IPR047272">
    <property type="entry name" value="S49_SppA_C"/>
</dbReference>
<dbReference type="OrthoDB" id="9764363at2"/>
<dbReference type="InterPro" id="IPR029045">
    <property type="entry name" value="ClpP/crotonase-like_dom_sf"/>
</dbReference>
<feature type="transmembrane region" description="Helical" evidence="5">
    <location>
        <begin position="28"/>
        <end position="48"/>
    </location>
</feature>
<dbReference type="GO" id="GO:0006508">
    <property type="term" value="P:proteolysis"/>
    <property type="evidence" value="ECO:0007669"/>
    <property type="project" value="UniProtKB-KW"/>
</dbReference>
<proteinExistence type="inferred from homology"/>
<gene>
    <name evidence="7" type="primary">sppA</name>
    <name evidence="7" type="ORF">NCTC13294_00895</name>
</gene>
<evidence type="ECO:0000313" key="7">
    <source>
        <dbReference type="EMBL" id="SUX21026.1"/>
    </source>
</evidence>
<dbReference type="EMBL" id="UFUW01000001">
    <property type="protein sequence ID" value="SUX21026.1"/>
    <property type="molecule type" value="Genomic_DNA"/>
</dbReference>
<reference evidence="7 8" key="1">
    <citation type="submission" date="2018-06" db="EMBL/GenBank/DDBJ databases">
        <authorList>
            <consortium name="Pathogen Informatics"/>
            <person name="Doyle S."/>
        </authorList>
    </citation>
    <scope>NUCLEOTIDE SEQUENCE [LARGE SCALE GENOMIC DNA]</scope>
    <source>
        <strain evidence="7 8">NCTC13294</strain>
    </source>
</reference>
<dbReference type="InterPro" id="IPR002142">
    <property type="entry name" value="Peptidase_S49"/>
</dbReference>
<keyword evidence="4" id="KW-0720">Serine protease</keyword>